<comment type="similarity">
    <text evidence="2">Belongs to the CSC1 (TC 1.A.17) family.</text>
</comment>
<sequence>MSSSSLANAAPTSFNEALDQGGTATKSAGISFDSFLASLVSGLAVFGIEFGLFLLLHGRFSRIYRPRTFLVPERERTAPPPNGLWEWILPVFKTSNSDFIQKCGLDAYFFLRYLRTLLKIFIPMAIVILPILIPLNFVHGRGPHFATGRFDSTTYTNVTGLDRLAWGDVPPDKNNRYWAHLVLAVGVVIYTCFVFFNELRGYIRLRQAYLTSPQHRLRASATTVLVTAIPPKWCTFEALNGLYDIFPGGIRNIWINRNFDELHEKVKRRNKLARFLESAETSLIKNAKRSHLQKLKAGAKKSGKKEPKIAASEEEQGEAIVQTDGISSGDPHQVRHTIDDALAESSNESSRERSRDRKKALVTIPVLGQGMEAVGHGIGNFGKAVFGGFKTVGKGVDERLNTTGGFIPVTPESAAPRSKNHVDKANFGLDSTRSRSISPDSDYPYKIRDPSPGRNHQQSASEASNESTIRESTSRDGPAYSQSISSRDGEGLGIEGAPIDHRAKRDSCYSDILCNPERLGKAEELHKSKFNFWSRKKNVPYGIPSPTPHSQEEDEFPLSRPSPMTPGCNPQPTVNGPGSNPGLEGTKDQSQKSRQESTKDKASEKKAFDYPIAYYEDYTNGREPVWKRYLKEKDRETMRLPIFGWQWMISLPLLGQKVDTIDYCRKEVARLNAEIEQDQKTPERFPLMNSAFVQFNHQVAAHMACQAVSHHIPNQMAPRVVEISPDDVIWDNMSMQWWESYVRPAVVIVIIVGLVIGWAFPVSFTAVLSQIKTLTGTVKWLHWLANAPKEVFSIIQGVLPQAILALLLFLLPIILRYLAKRQGDYTGMAVELSVQKYYFAFLFVQVFLVISISSGITTIITQITEKPQSVPSILATNLPKASNYFFSYLLLQALSVSAGDLVQIMGLIEWFLLAPLLDNTARQKWRRQTQLPNVQWGTFFPVYTNLACIGLVYSIISPLIMVFNIITFSLFWLVYRYNTLYVTKFRFDTGGLLYPTAINQLFTGLYLMELCLIGLFFLVKDAESDGSAVGTPCKVQGIIMIIVLILTFLYQWLLNAAFGPLLRYLPITLEDEAVMRDEEFARVQEKRFGLDENKQENNDINNVLRDRKSIFAYDNRAAESIEMHNIEASNERGRLDPRNLSLVPEDVRNLMPLKASSWADRSRKKTPYSPGKNGQVASPRQRHRQHHPVRKSPDIEAQRSGTEAMGEALFAGINDEIEDLTPDERDKLVQRAFQHEALRARRPVIWIPRDDLGVSDDEIYQTQNLSKYIWISNEFTGLDSSGRVVYRRSPPDFSEVDLIEL</sequence>
<feature type="compositionally biased region" description="Basic and acidic residues" evidence="7">
    <location>
        <begin position="585"/>
        <end position="604"/>
    </location>
</feature>
<evidence type="ECO:0000256" key="2">
    <source>
        <dbReference type="ARBA" id="ARBA00007779"/>
    </source>
</evidence>
<feature type="region of interest" description="Disordered" evidence="7">
    <location>
        <begin position="536"/>
        <end position="604"/>
    </location>
</feature>
<gene>
    <name evidence="13" type="ORF">ALECFALPRED_009351</name>
</gene>
<feature type="transmembrane region" description="Helical" evidence="8">
    <location>
        <begin position="1038"/>
        <end position="1058"/>
    </location>
</feature>
<feature type="transmembrane region" description="Helical" evidence="8">
    <location>
        <begin position="177"/>
        <end position="196"/>
    </location>
</feature>
<feature type="compositionally biased region" description="Polar residues" evidence="7">
    <location>
        <begin position="454"/>
        <end position="467"/>
    </location>
</feature>
<feature type="compositionally biased region" description="Polar residues" evidence="7">
    <location>
        <begin position="429"/>
        <end position="439"/>
    </location>
</feature>
<feature type="region of interest" description="Disordered" evidence="7">
    <location>
        <begin position="1154"/>
        <end position="1200"/>
    </location>
</feature>
<dbReference type="InterPro" id="IPR045122">
    <property type="entry name" value="Csc1-like"/>
</dbReference>
<comment type="subcellular location">
    <subcellularLocation>
        <location evidence="1">Membrane</location>
        <topology evidence="1">Multi-pass membrane protein</topology>
    </subcellularLocation>
</comment>
<evidence type="ECO:0000313" key="13">
    <source>
        <dbReference type="EMBL" id="CAF9941831.1"/>
    </source>
</evidence>
<feature type="compositionally biased region" description="Polar residues" evidence="7">
    <location>
        <begin position="568"/>
        <end position="578"/>
    </location>
</feature>
<dbReference type="Pfam" id="PF14703">
    <property type="entry name" value="PHM7_cyt"/>
    <property type="match status" value="2"/>
</dbReference>
<keyword evidence="5 8" id="KW-1133">Transmembrane helix</keyword>
<evidence type="ECO:0000256" key="8">
    <source>
        <dbReference type="SAM" id="Phobius"/>
    </source>
</evidence>
<feature type="transmembrane region" description="Helical" evidence="8">
    <location>
        <begin position="998"/>
        <end position="1018"/>
    </location>
</feature>
<keyword evidence="3" id="KW-0813">Transport</keyword>
<dbReference type="InterPro" id="IPR022257">
    <property type="entry name" value="PHM7_ext"/>
</dbReference>
<feature type="compositionally biased region" description="Basic residues" evidence="7">
    <location>
        <begin position="1180"/>
        <end position="1190"/>
    </location>
</feature>
<feature type="compositionally biased region" description="Basic residues" evidence="7">
    <location>
        <begin position="294"/>
        <end position="303"/>
    </location>
</feature>
<dbReference type="OrthoDB" id="1076608at2759"/>
<dbReference type="InterPro" id="IPR027815">
    <property type="entry name" value="CSC1/OSCA1-like_cyt"/>
</dbReference>
<feature type="transmembrane region" description="Helical" evidence="8">
    <location>
        <begin position="839"/>
        <end position="864"/>
    </location>
</feature>
<feature type="domain" description="CSC1/OSCA1-like cytosolic" evidence="12">
    <location>
        <begin position="614"/>
        <end position="732"/>
    </location>
</feature>
<dbReference type="InterPro" id="IPR003864">
    <property type="entry name" value="CSC1/OSCA1-like_7TM"/>
</dbReference>
<reference evidence="13" key="1">
    <citation type="submission" date="2021-03" db="EMBL/GenBank/DDBJ databases">
        <authorList>
            <person name="Tagirdzhanova G."/>
        </authorList>
    </citation>
    <scope>NUCLEOTIDE SEQUENCE</scope>
</reference>
<feature type="transmembrane region" description="Helical" evidence="8">
    <location>
        <begin position="745"/>
        <end position="771"/>
    </location>
</feature>
<keyword evidence="4 8" id="KW-0812">Transmembrane</keyword>
<evidence type="ECO:0000256" key="3">
    <source>
        <dbReference type="ARBA" id="ARBA00022448"/>
    </source>
</evidence>
<feature type="transmembrane region" description="Helical" evidence="8">
    <location>
        <begin position="35"/>
        <end position="56"/>
    </location>
</feature>
<dbReference type="PANTHER" id="PTHR13018:SF20">
    <property type="entry name" value="SPORULATION-SPECIFIC PROTEIN 75"/>
    <property type="match status" value="1"/>
</dbReference>
<evidence type="ECO:0000256" key="7">
    <source>
        <dbReference type="SAM" id="MobiDB-lite"/>
    </source>
</evidence>
<dbReference type="GO" id="GO:0005886">
    <property type="term" value="C:plasma membrane"/>
    <property type="evidence" value="ECO:0007669"/>
    <property type="project" value="TreeGrafter"/>
</dbReference>
<name>A0A8H3J6W1_9LECA</name>
<proteinExistence type="inferred from homology"/>
<feature type="domain" description="CSC1/OSCA1-like 7TM region" evidence="9">
    <location>
        <begin position="745"/>
        <end position="1016"/>
    </location>
</feature>
<comment type="caution">
    <text evidence="13">The sequence shown here is derived from an EMBL/GenBank/DDBJ whole genome shotgun (WGS) entry which is preliminary data.</text>
</comment>
<keyword evidence="6 8" id="KW-0472">Membrane</keyword>
<dbReference type="Pfam" id="PF12621">
    <property type="entry name" value="PHM7_ext"/>
    <property type="match status" value="1"/>
</dbReference>
<keyword evidence="14" id="KW-1185">Reference proteome</keyword>
<evidence type="ECO:0000256" key="4">
    <source>
        <dbReference type="ARBA" id="ARBA00022692"/>
    </source>
</evidence>
<feature type="region of interest" description="Disordered" evidence="7">
    <location>
        <begin position="406"/>
        <end position="498"/>
    </location>
</feature>
<evidence type="ECO:0000256" key="1">
    <source>
        <dbReference type="ARBA" id="ARBA00004141"/>
    </source>
</evidence>
<feature type="transmembrane region" description="Helical" evidence="8">
    <location>
        <begin position="959"/>
        <end position="977"/>
    </location>
</feature>
<evidence type="ECO:0000259" key="10">
    <source>
        <dbReference type="Pfam" id="PF12621"/>
    </source>
</evidence>
<evidence type="ECO:0000259" key="12">
    <source>
        <dbReference type="Pfam" id="PF14703"/>
    </source>
</evidence>
<organism evidence="13 14">
    <name type="scientific">Alectoria fallacina</name>
    <dbReference type="NCBI Taxonomy" id="1903189"/>
    <lineage>
        <taxon>Eukaryota</taxon>
        <taxon>Fungi</taxon>
        <taxon>Dikarya</taxon>
        <taxon>Ascomycota</taxon>
        <taxon>Pezizomycotina</taxon>
        <taxon>Lecanoromycetes</taxon>
        <taxon>OSLEUM clade</taxon>
        <taxon>Lecanoromycetidae</taxon>
        <taxon>Lecanorales</taxon>
        <taxon>Lecanorineae</taxon>
        <taxon>Parmeliaceae</taxon>
        <taxon>Alectoria</taxon>
    </lineage>
</organism>
<evidence type="ECO:0000259" key="11">
    <source>
        <dbReference type="Pfam" id="PF13967"/>
    </source>
</evidence>
<evidence type="ECO:0000256" key="5">
    <source>
        <dbReference type="ARBA" id="ARBA00022989"/>
    </source>
</evidence>
<accession>A0A8H3J6W1</accession>
<protein>
    <recommendedName>
        <fullName evidence="15">DUF221-domain-containing protein</fullName>
    </recommendedName>
</protein>
<feature type="domain" description="10TM putative phosphate transporter extracellular tail" evidence="10">
    <location>
        <begin position="1221"/>
        <end position="1292"/>
    </location>
</feature>
<dbReference type="GO" id="GO:0005227">
    <property type="term" value="F:calcium-activated cation channel activity"/>
    <property type="evidence" value="ECO:0007669"/>
    <property type="project" value="InterPro"/>
</dbReference>
<dbReference type="InterPro" id="IPR032880">
    <property type="entry name" value="CSC1/OSCA1-like_N"/>
</dbReference>
<dbReference type="Proteomes" id="UP000664203">
    <property type="component" value="Unassembled WGS sequence"/>
</dbReference>
<dbReference type="EMBL" id="CAJPDR010000691">
    <property type="protein sequence ID" value="CAF9941831.1"/>
    <property type="molecule type" value="Genomic_DNA"/>
</dbReference>
<evidence type="ECO:0000256" key="6">
    <source>
        <dbReference type="ARBA" id="ARBA00023136"/>
    </source>
</evidence>
<evidence type="ECO:0000313" key="14">
    <source>
        <dbReference type="Proteomes" id="UP000664203"/>
    </source>
</evidence>
<feature type="transmembrane region" description="Helical" evidence="8">
    <location>
        <begin position="117"/>
        <end position="137"/>
    </location>
</feature>
<feature type="domain" description="CSC1/OSCA1-like N-terminal transmembrane" evidence="11">
    <location>
        <begin position="34"/>
        <end position="198"/>
    </location>
</feature>
<feature type="region of interest" description="Disordered" evidence="7">
    <location>
        <begin position="294"/>
        <end position="333"/>
    </location>
</feature>
<feature type="domain" description="CSC1/OSCA1-like cytosolic" evidence="12">
    <location>
        <begin position="222"/>
        <end position="315"/>
    </location>
</feature>
<evidence type="ECO:0008006" key="15">
    <source>
        <dbReference type="Google" id="ProtNLM"/>
    </source>
</evidence>
<dbReference type="Pfam" id="PF13967">
    <property type="entry name" value="RSN1_TM"/>
    <property type="match status" value="1"/>
</dbReference>
<dbReference type="PANTHER" id="PTHR13018">
    <property type="entry name" value="PROBABLE MEMBRANE PROTEIN DUF221-RELATED"/>
    <property type="match status" value="1"/>
</dbReference>
<feature type="transmembrane region" description="Helical" evidence="8">
    <location>
        <begin position="884"/>
        <end position="913"/>
    </location>
</feature>
<evidence type="ECO:0000259" key="9">
    <source>
        <dbReference type="Pfam" id="PF02714"/>
    </source>
</evidence>
<dbReference type="Pfam" id="PF02714">
    <property type="entry name" value="RSN1_7TM"/>
    <property type="match status" value="1"/>
</dbReference>
<feature type="transmembrane region" description="Helical" evidence="8">
    <location>
        <begin position="791"/>
        <end position="818"/>
    </location>
</feature>